<evidence type="ECO:0000256" key="1">
    <source>
        <dbReference type="SAM" id="SignalP"/>
    </source>
</evidence>
<name>A0A6I8VNX4_DROPS</name>
<sequence>MKFFTVLLLLCAMAGYSFATGTASTTTEQAYTTAAAPAAVTPGPCGGNQIGGPSGKIVRNAKKLYFFY</sequence>
<keyword evidence="1" id="KW-0732">Signal</keyword>
<feature type="signal peptide" evidence="1">
    <location>
        <begin position="1"/>
        <end position="19"/>
    </location>
</feature>
<evidence type="ECO:0000313" key="3">
    <source>
        <dbReference type="RefSeq" id="XP_033232464.1"/>
    </source>
</evidence>
<dbReference type="RefSeq" id="XP_033232464.1">
    <property type="nucleotide sequence ID" value="XM_033376573.1"/>
</dbReference>
<evidence type="ECO:0000313" key="2">
    <source>
        <dbReference type="Proteomes" id="UP000001819"/>
    </source>
</evidence>
<dbReference type="Proteomes" id="UP000001819">
    <property type="component" value="Chromosome 2"/>
</dbReference>
<protein>
    <submittedName>
        <fullName evidence="3">Uncharacterized protein</fullName>
    </submittedName>
</protein>
<reference evidence="2" key="1">
    <citation type="submission" date="2024-06" db="UniProtKB">
        <authorList>
            <consortium name="RefSeq"/>
        </authorList>
    </citation>
    <scope>NUCLEOTIDE SEQUENCE [LARGE SCALE GENOMIC DNA]</scope>
    <source>
        <strain evidence="2">MV2-25</strain>
    </source>
</reference>
<organism evidence="2 3">
    <name type="scientific">Drosophila pseudoobscura pseudoobscura</name>
    <name type="common">Fruit fly</name>
    <dbReference type="NCBI Taxonomy" id="46245"/>
    <lineage>
        <taxon>Eukaryota</taxon>
        <taxon>Metazoa</taxon>
        <taxon>Ecdysozoa</taxon>
        <taxon>Arthropoda</taxon>
        <taxon>Hexapoda</taxon>
        <taxon>Insecta</taxon>
        <taxon>Pterygota</taxon>
        <taxon>Neoptera</taxon>
        <taxon>Endopterygota</taxon>
        <taxon>Diptera</taxon>
        <taxon>Brachycera</taxon>
        <taxon>Muscomorpha</taxon>
        <taxon>Ephydroidea</taxon>
        <taxon>Drosophilidae</taxon>
        <taxon>Drosophila</taxon>
        <taxon>Sophophora</taxon>
    </lineage>
</organism>
<proteinExistence type="predicted"/>
<feature type="chain" id="PRO_5026131051" evidence="1">
    <location>
        <begin position="20"/>
        <end position="68"/>
    </location>
</feature>
<accession>A0A6I8VNX4</accession>
<reference evidence="3" key="2">
    <citation type="submission" date="2025-08" db="UniProtKB">
        <authorList>
            <consortium name="RefSeq"/>
        </authorList>
    </citation>
    <scope>IDENTIFICATION</scope>
    <source>
        <strain evidence="3">MV-25-SWS-2005</strain>
        <tissue evidence="3">Whole body</tissue>
    </source>
</reference>
<gene>
    <name evidence="3" type="primary">LOC117183262</name>
</gene>
<dbReference type="InParanoid" id="A0A6I8VNX4"/>
<keyword evidence="2" id="KW-1185">Reference proteome</keyword>
<dbReference type="KEGG" id="dpo:117183262"/>
<dbReference type="AlphaFoldDB" id="A0A6I8VNX4"/>